<dbReference type="RefSeq" id="XP_028480532.1">
    <property type="nucleotide sequence ID" value="XM_028616675.1"/>
</dbReference>
<gene>
    <name evidence="2" type="ORF">EHS24_000861</name>
</gene>
<dbReference type="Proteomes" id="UP000279236">
    <property type="component" value="Unassembled WGS sequence"/>
</dbReference>
<accession>A0A427YBD0</accession>
<keyword evidence="1" id="KW-0732">Signal</keyword>
<sequence length="112" mass="12678">MKFSLVSLASLLALTSFVAPVEASDWECNHSWKDGGLRRMSFKFNGYCEDLWGRCFLDKLRSRALIIHNWQCWPLGDGNWQVDFSTLKGMGTEAGKAIQDVTGQWKGCWDGV</sequence>
<dbReference type="GeneID" id="39585404"/>
<reference evidence="2 3" key="1">
    <citation type="submission" date="2018-11" db="EMBL/GenBank/DDBJ databases">
        <title>Genome sequence of Apiotrichum porosum DSM 27194.</title>
        <authorList>
            <person name="Aliyu H."/>
            <person name="Gorte O."/>
            <person name="Ochsenreither K."/>
        </authorList>
    </citation>
    <scope>NUCLEOTIDE SEQUENCE [LARGE SCALE GENOMIC DNA]</scope>
    <source>
        <strain evidence="2 3">DSM 27194</strain>
    </source>
</reference>
<dbReference type="OrthoDB" id="3142225at2759"/>
<feature type="chain" id="PRO_5019319610" description="Cyanovirin-N domain-containing protein" evidence="1">
    <location>
        <begin position="24"/>
        <end position="112"/>
    </location>
</feature>
<evidence type="ECO:0000256" key="1">
    <source>
        <dbReference type="SAM" id="SignalP"/>
    </source>
</evidence>
<comment type="caution">
    <text evidence="2">The sequence shown here is derived from an EMBL/GenBank/DDBJ whole genome shotgun (WGS) entry which is preliminary data.</text>
</comment>
<dbReference type="STRING" id="105984.A0A427YBD0"/>
<organism evidence="2 3">
    <name type="scientific">Apiotrichum porosum</name>
    <dbReference type="NCBI Taxonomy" id="105984"/>
    <lineage>
        <taxon>Eukaryota</taxon>
        <taxon>Fungi</taxon>
        <taxon>Dikarya</taxon>
        <taxon>Basidiomycota</taxon>
        <taxon>Agaricomycotina</taxon>
        <taxon>Tremellomycetes</taxon>
        <taxon>Trichosporonales</taxon>
        <taxon>Trichosporonaceae</taxon>
        <taxon>Apiotrichum</taxon>
    </lineage>
</organism>
<evidence type="ECO:0000313" key="2">
    <source>
        <dbReference type="EMBL" id="RSH88324.1"/>
    </source>
</evidence>
<evidence type="ECO:0008006" key="4">
    <source>
        <dbReference type="Google" id="ProtNLM"/>
    </source>
</evidence>
<keyword evidence="3" id="KW-1185">Reference proteome</keyword>
<proteinExistence type="predicted"/>
<protein>
    <recommendedName>
        <fullName evidence="4">Cyanovirin-N domain-containing protein</fullName>
    </recommendedName>
</protein>
<feature type="signal peptide" evidence="1">
    <location>
        <begin position="1"/>
        <end position="23"/>
    </location>
</feature>
<evidence type="ECO:0000313" key="3">
    <source>
        <dbReference type="Proteomes" id="UP000279236"/>
    </source>
</evidence>
<name>A0A427YBD0_9TREE</name>
<dbReference type="EMBL" id="RSCE01000001">
    <property type="protein sequence ID" value="RSH88324.1"/>
    <property type="molecule type" value="Genomic_DNA"/>
</dbReference>
<dbReference type="AlphaFoldDB" id="A0A427YBD0"/>